<gene>
    <name evidence="3" type="primary">leuD</name>
    <name evidence="6" type="ORF">HKK74_06235</name>
</gene>
<dbReference type="PANTHER" id="PTHR43345">
    <property type="entry name" value="3-ISOPROPYLMALATE DEHYDRATASE SMALL SUBUNIT 2-RELATED-RELATED"/>
    <property type="match status" value="1"/>
</dbReference>
<dbReference type="InterPro" id="IPR050075">
    <property type="entry name" value="LeuD"/>
</dbReference>
<comment type="subunit">
    <text evidence="3">Heterodimer of LeuC and LeuD.</text>
</comment>
<dbReference type="InterPro" id="IPR015928">
    <property type="entry name" value="Aconitase/3IPM_dehydase_swvl"/>
</dbReference>
<comment type="similarity">
    <text evidence="1 3">Belongs to the LeuD family. LeuD type 2 subfamily.</text>
</comment>
<proteinExistence type="inferred from homology"/>
<dbReference type="Gene3D" id="3.20.19.10">
    <property type="entry name" value="Aconitase, domain 4"/>
    <property type="match status" value="1"/>
</dbReference>
<comment type="function">
    <text evidence="3">Catalyzes the isomerization between 2-isopropylmalate and 3-isopropylmalate, via the formation of 2-isopropylmaleate.</text>
</comment>
<dbReference type="InterPro" id="IPR000573">
    <property type="entry name" value="AconitaseA/IPMdHydase_ssu_swvl"/>
</dbReference>
<keyword evidence="3" id="KW-0432">Leucine biosynthesis</keyword>
<dbReference type="CDD" id="cd01577">
    <property type="entry name" value="IPMI_Swivel"/>
    <property type="match status" value="1"/>
</dbReference>
<dbReference type="EMBL" id="JABVEC010000003">
    <property type="protein sequence ID" value="MBC6465089.1"/>
    <property type="molecule type" value="Genomic_DNA"/>
</dbReference>
<dbReference type="Proteomes" id="UP000805614">
    <property type="component" value="Unassembled WGS sequence"/>
</dbReference>
<evidence type="ECO:0000313" key="6">
    <source>
        <dbReference type="EMBL" id="MBC6465089.1"/>
    </source>
</evidence>
<sequence length="192" mass="20058">MATEHRVGGTCITFGDDVNTDVIIPGRYLVSIDPAELAEHAFEPLGPEVQRRLRASSVVVAGRNFGCGSAREQASTCLIGAGITAVVAASFSRVFFRNAINTGLVAVESPEAVTAVQDGGEVWVDYAAGVVEVGDERFRFAPYPEALRTILEAGGLIAYLTEQASKGASSKASSEASSKASSKASSTEETVR</sequence>
<evidence type="ECO:0000256" key="1">
    <source>
        <dbReference type="ARBA" id="ARBA00009869"/>
    </source>
</evidence>
<protein>
    <recommendedName>
        <fullName evidence="3">3-isopropylmalate dehydratase small subunit</fullName>
        <ecNumber evidence="3">4.2.1.33</ecNumber>
    </recommendedName>
    <alternativeName>
        <fullName evidence="3">Alpha-IPM isomerase</fullName>
        <shortName evidence="3">IPMI</shortName>
    </alternativeName>
    <alternativeName>
        <fullName evidence="3">Isopropylmalate isomerase</fullName>
    </alternativeName>
</protein>
<dbReference type="PANTHER" id="PTHR43345:SF2">
    <property type="entry name" value="3-ISOPROPYLMALATE DEHYDRATASE SMALL SUBUNIT 1"/>
    <property type="match status" value="1"/>
</dbReference>
<dbReference type="RefSeq" id="WP_187242105.1">
    <property type="nucleotide sequence ID" value="NZ_BAAAOK010000017.1"/>
</dbReference>
<keyword evidence="7" id="KW-1185">Reference proteome</keyword>
<evidence type="ECO:0000256" key="3">
    <source>
        <dbReference type="HAMAP-Rule" id="MF_01032"/>
    </source>
</evidence>
<dbReference type="EC" id="4.2.1.33" evidence="3"/>
<keyword evidence="3" id="KW-0028">Amino-acid biosynthesis</keyword>
<evidence type="ECO:0000259" key="5">
    <source>
        <dbReference type="Pfam" id="PF00694"/>
    </source>
</evidence>
<feature type="region of interest" description="Disordered" evidence="4">
    <location>
        <begin position="168"/>
        <end position="192"/>
    </location>
</feature>
<reference evidence="6 7" key="1">
    <citation type="submission" date="2020-06" db="EMBL/GenBank/DDBJ databases">
        <title>Actinomadura xiongansis sp. nov., isolated from soil of Baiyangdian.</title>
        <authorList>
            <person name="Zhang X."/>
        </authorList>
    </citation>
    <scope>NUCLEOTIDE SEQUENCE [LARGE SCALE GENOMIC DNA]</scope>
    <source>
        <strain evidence="6 7">HBUM206468</strain>
    </source>
</reference>
<dbReference type="SUPFAM" id="SSF52016">
    <property type="entry name" value="LeuD/IlvD-like"/>
    <property type="match status" value="1"/>
</dbReference>
<name>A0ABR7LKH7_9ACTN</name>
<evidence type="ECO:0000256" key="4">
    <source>
        <dbReference type="SAM" id="MobiDB-lite"/>
    </source>
</evidence>
<dbReference type="HAMAP" id="MF_01032">
    <property type="entry name" value="LeuD_type2"/>
    <property type="match status" value="1"/>
</dbReference>
<evidence type="ECO:0000313" key="7">
    <source>
        <dbReference type="Proteomes" id="UP000805614"/>
    </source>
</evidence>
<dbReference type="NCBIfam" id="TIGR02087">
    <property type="entry name" value="LEUD_arch"/>
    <property type="match status" value="1"/>
</dbReference>
<comment type="caution">
    <text evidence="6">The sequence shown here is derived from an EMBL/GenBank/DDBJ whole genome shotgun (WGS) entry which is preliminary data.</text>
</comment>
<dbReference type="Pfam" id="PF00694">
    <property type="entry name" value="Aconitase_C"/>
    <property type="match status" value="1"/>
</dbReference>
<feature type="compositionally biased region" description="Low complexity" evidence="4">
    <location>
        <begin position="168"/>
        <end position="185"/>
    </location>
</feature>
<comment type="pathway">
    <text evidence="3">Amino-acid biosynthesis; L-leucine biosynthesis; L-leucine from 3-methyl-2-oxobutanoate: step 2/4.</text>
</comment>
<keyword evidence="2 3" id="KW-0456">Lyase</keyword>
<organism evidence="6 7">
    <name type="scientific">Actinomadura alba</name>
    <dbReference type="NCBI Taxonomy" id="406431"/>
    <lineage>
        <taxon>Bacteria</taxon>
        <taxon>Bacillati</taxon>
        <taxon>Actinomycetota</taxon>
        <taxon>Actinomycetes</taxon>
        <taxon>Streptosporangiales</taxon>
        <taxon>Thermomonosporaceae</taxon>
        <taxon>Actinomadura</taxon>
    </lineage>
</organism>
<dbReference type="InterPro" id="IPR033940">
    <property type="entry name" value="IPMI_Swivel"/>
</dbReference>
<accession>A0ABR7LKH7</accession>
<dbReference type="InterPro" id="IPR011827">
    <property type="entry name" value="LeuD_type2/HacB/DmdB"/>
</dbReference>
<feature type="domain" description="Aconitase A/isopropylmalate dehydratase small subunit swivel" evidence="5">
    <location>
        <begin position="55"/>
        <end position="111"/>
    </location>
</feature>
<keyword evidence="3" id="KW-0100">Branched-chain amino acid biosynthesis</keyword>
<evidence type="ECO:0000256" key="2">
    <source>
        <dbReference type="ARBA" id="ARBA00023239"/>
    </source>
</evidence>
<comment type="catalytic activity">
    <reaction evidence="3">
        <text>(2R,3S)-3-isopropylmalate = (2S)-2-isopropylmalate</text>
        <dbReference type="Rhea" id="RHEA:32287"/>
        <dbReference type="ChEBI" id="CHEBI:1178"/>
        <dbReference type="ChEBI" id="CHEBI:35121"/>
        <dbReference type="EC" id="4.2.1.33"/>
    </reaction>
</comment>